<dbReference type="AlphaFoldDB" id="D7U6U4"/>
<evidence type="ECO:0000259" key="6">
    <source>
        <dbReference type="PROSITE" id="PS50011"/>
    </source>
</evidence>
<dbReference type="InterPro" id="IPR000719">
    <property type="entry name" value="Prot_kinase_dom"/>
</dbReference>
<keyword evidence="8" id="KW-1185">Reference proteome</keyword>
<dbReference type="InterPro" id="IPR001245">
    <property type="entry name" value="Ser-Thr/Tyr_kinase_cat_dom"/>
</dbReference>
<dbReference type="OMA" id="GRVGMKE"/>
<protein>
    <recommendedName>
        <fullName evidence="6">Protein kinase domain-containing protein</fullName>
    </recommendedName>
</protein>
<proteinExistence type="predicted"/>
<sequence>MARLFSTDQTQGKTSRIGETYGYMAPEYAMHGNFSVKSDIYSFGVLILEIMSGQRNNCFHDGDNVEDLLNYA</sequence>
<name>D7U6U4_VITVI</name>
<dbReference type="EMBL" id="FN596546">
    <property type="protein sequence ID" value="CBI38464.3"/>
    <property type="molecule type" value="Genomic_DNA"/>
</dbReference>
<dbReference type="PANTHER" id="PTHR27002">
    <property type="entry name" value="RECEPTOR-LIKE SERINE/THREONINE-PROTEIN KINASE SD1-8"/>
    <property type="match status" value="1"/>
</dbReference>
<dbReference type="InParanoid" id="D7U6U4"/>
<evidence type="ECO:0000256" key="1">
    <source>
        <dbReference type="ARBA" id="ARBA00022527"/>
    </source>
</evidence>
<dbReference type="HOGENOM" id="CLU_000288_131_2_1"/>
<keyword evidence="2" id="KW-0808">Transferase</keyword>
<dbReference type="InterPro" id="IPR011009">
    <property type="entry name" value="Kinase-like_dom_sf"/>
</dbReference>
<evidence type="ECO:0000256" key="3">
    <source>
        <dbReference type="ARBA" id="ARBA00022741"/>
    </source>
</evidence>
<dbReference type="Proteomes" id="UP000009183">
    <property type="component" value="Unassembled WGS sequence, unordered"/>
</dbReference>
<organism evidence="7 8">
    <name type="scientific">Vitis vinifera</name>
    <name type="common">Grape</name>
    <dbReference type="NCBI Taxonomy" id="29760"/>
    <lineage>
        <taxon>Eukaryota</taxon>
        <taxon>Viridiplantae</taxon>
        <taxon>Streptophyta</taxon>
        <taxon>Embryophyta</taxon>
        <taxon>Tracheophyta</taxon>
        <taxon>Spermatophyta</taxon>
        <taxon>Magnoliopsida</taxon>
        <taxon>eudicotyledons</taxon>
        <taxon>Gunneridae</taxon>
        <taxon>Pentapetalae</taxon>
        <taxon>rosids</taxon>
        <taxon>Vitales</taxon>
        <taxon>Vitaceae</taxon>
        <taxon>Viteae</taxon>
        <taxon>Vitis</taxon>
    </lineage>
</organism>
<evidence type="ECO:0000313" key="7">
    <source>
        <dbReference type="EMBL" id="CBI38464.3"/>
    </source>
</evidence>
<dbReference type="PaxDb" id="29760-VIT_00s0437g00010.t01"/>
<evidence type="ECO:0000256" key="2">
    <source>
        <dbReference type="ARBA" id="ARBA00022679"/>
    </source>
</evidence>
<feature type="domain" description="Protein kinase" evidence="6">
    <location>
        <begin position="1"/>
        <end position="72"/>
    </location>
</feature>
<accession>D7U6U4</accession>
<dbReference type="Gene3D" id="1.10.510.10">
    <property type="entry name" value="Transferase(Phosphotransferase) domain 1"/>
    <property type="match status" value="1"/>
</dbReference>
<dbReference type="PROSITE" id="PS50011">
    <property type="entry name" value="PROTEIN_KINASE_DOM"/>
    <property type="match status" value="1"/>
</dbReference>
<evidence type="ECO:0000256" key="4">
    <source>
        <dbReference type="ARBA" id="ARBA00022777"/>
    </source>
</evidence>
<dbReference type="STRING" id="29760.D7U6U4"/>
<dbReference type="GO" id="GO:0004674">
    <property type="term" value="F:protein serine/threonine kinase activity"/>
    <property type="evidence" value="ECO:0007669"/>
    <property type="project" value="UniProtKB-KW"/>
</dbReference>
<dbReference type="GO" id="GO:0005524">
    <property type="term" value="F:ATP binding"/>
    <property type="evidence" value="ECO:0007669"/>
    <property type="project" value="UniProtKB-KW"/>
</dbReference>
<dbReference type="PANTHER" id="PTHR27002:SF1104">
    <property type="entry name" value="CYSTEINE-RICH RECEPTOR-LIKE PROTEIN KINASE 27-RELATED"/>
    <property type="match status" value="1"/>
</dbReference>
<evidence type="ECO:0000313" key="8">
    <source>
        <dbReference type="Proteomes" id="UP000009183"/>
    </source>
</evidence>
<gene>
    <name evidence="7" type="ORF">VIT_00s0437g00010</name>
</gene>
<reference evidence="8" key="1">
    <citation type="journal article" date="2007" name="Nature">
        <title>The grapevine genome sequence suggests ancestral hexaploidization in major angiosperm phyla.</title>
        <authorList>
            <consortium name="The French-Italian Public Consortium for Grapevine Genome Characterization."/>
            <person name="Jaillon O."/>
            <person name="Aury J.-M."/>
            <person name="Noel B."/>
            <person name="Policriti A."/>
            <person name="Clepet C."/>
            <person name="Casagrande A."/>
            <person name="Choisne N."/>
            <person name="Aubourg S."/>
            <person name="Vitulo N."/>
            <person name="Jubin C."/>
            <person name="Vezzi A."/>
            <person name="Legeai F."/>
            <person name="Hugueney P."/>
            <person name="Dasilva C."/>
            <person name="Horner D."/>
            <person name="Mica E."/>
            <person name="Jublot D."/>
            <person name="Poulain J."/>
            <person name="Bruyere C."/>
            <person name="Billault A."/>
            <person name="Segurens B."/>
            <person name="Gouyvenoux M."/>
            <person name="Ugarte E."/>
            <person name="Cattonaro F."/>
            <person name="Anthouard V."/>
            <person name="Vico V."/>
            <person name="Del Fabbro C."/>
            <person name="Alaux M."/>
            <person name="Di Gaspero G."/>
            <person name="Dumas V."/>
            <person name="Felice N."/>
            <person name="Paillard S."/>
            <person name="Juman I."/>
            <person name="Moroldo M."/>
            <person name="Scalabrin S."/>
            <person name="Canaguier A."/>
            <person name="Le Clainche I."/>
            <person name="Malacrida G."/>
            <person name="Durand E."/>
            <person name="Pesole G."/>
            <person name="Laucou V."/>
            <person name="Chatelet P."/>
            <person name="Merdinoglu D."/>
            <person name="Delledonne M."/>
            <person name="Pezzotti M."/>
            <person name="Lecharny A."/>
            <person name="Scarpelli C."/>
            <person name="Artiguenave F."/>
            <person name="Pe M.E."/>
            <person name="Valle G."/>
            <person name="Morgante M."/>
            <person name="Caboche M."/>
            <person name="Adam-Blondon A.-F."/>
            <person name="Weissenbach J."/>
            <person name="Quetier F."/>
            <person name="Wincker P."/>
        </authorList>
    </citation>
    <scope>NUCLEOTIDE SEQUENCE [LARGE SCALE GENOMIC DNA]</scope>
    <source>
        <strain evidence="8">cv. Pinot noir / PN40024</strain>
    </source>
</reference>
<keyword evidence="1" id="KW-0723">Serine/threonine-protein kinase</keyword>
<keyword evidence="3" id="KW-0547">Nucleotide-binding</keyword>
<dbReference type="eggNOG" id="ENOG502QWDY">
    <property type="taxonomic scope" value="Eukaryota"/>
</dbReference>
<evidence type="ECO:0000256" key="5">
    <source>
        <dbReference type="ARBA" id="ARBA00022840"/>
    </source>
</evidence>
<dbReference type="SUPFAM" id="SSF56112">
    <property type="entry name" value="Protein kinase-like (PK-like)"/>
    <property type="match status" value="1"/>
</dbReference>
<keyword evidence="5" id="KW-0067">ATP-binding</keyword>
<keyword evidence="4" id="KW-0418">Kinase</keyword>
<dbReference type="Pfam" id="PF07714">
    <property type="entry name" value="PK_Tyr_Ser-Thr"/>
    <property type="match status" value="1"/>
</dbReference>